<evidence type="ECO:0000313" key="2">
    <source>
        <dbReference type="EMBL" id="RIB23477.1"/>
    </source>
</evidence>
<feature type="region of interest" description="Disordered" evidence="1">
    <location>
        <begin position="1"/>
        <end position="31"/>
    </location>
</feature>
<evidence type="ECO:0000256" key="1">
    <source>
        <dbReference type="SAM" id="MobiDB-lite"/>
    </source>
</evidence>
<accession>A0A397VQD3</accession>
<dbReference type="EMBL" id="QKWP01000260">
    <property type="protein sequence ID" value="RIB23477.1"/>
    <property type="molecule type" value="Genomic_DNA"/>
</dbReference>
<reference evidence="2 3" key="1">
    <citation type="submission" date="2018-06" db="EMBL/GenBank/DDBJ databases">
        <title>Comparative genomics reveals the genomic features of Rhizophagus irregularis, R. cerebriforme, R. diaphanum and Gigaspora rosea, and their symbiotic lifestyle signature.</title>
        <authorList>
            <person name="Morin E."/>
            <person name="San Clemente H."/>
            <person name="Chen E.C.H."/>
            <person name="De La Providencia I."/>
            <person name="Hainaut M."/>
            <person name="Kuo A."/>
            <person name="Kohler A."/>
            <person name="Murat C."/>
            <person name="Tang N."/>
            <person name="Roy S."/>
            <person name="Loubradou J."/>
            <person name="Henrissat B."/>
            <person name="Grigoriev I.V."/>
            <person name="Corradi N."/>
            <person name="Roux C."/>
            <person name="Martin F.M."/>
        </authorList>
    </citation>
    <scope>NUCLEOTIDE SEQUENCE [LARGE SCALE GENOMIC DNA]</scope>
    <source>
        <strain evidence="2 3">DAOM 194757</strain>
    </source>
</reference>
<dbReference type="AlphaFoldDB" id="A0A397VQD3"/>
<comment type="caution">
    <text evidence="2">The sequence shown here is derived from an EMBL/GenBank/DDBJ whole genome shotgun (WGS) entry which is preliminary data.</text>
</comment>
<dbReference type="OrthoDB" id="2486225at2759"/>
<dbReference type="Proteomes" id="UP000266673">
    <property type="component" value="Unassembled WGS sequence"/>
</dbReference>
<protein>
    <submittedName>
        <fullName evidence="2">Uncharacterized protein</fullName>
    </submittedName>
</protein>
<organism evidence="2 3">
    <name type="scientific">Gigaspora rosea</name>
    <dbReference type="NCBI Taxonomy" id="44941"/>
    <lineage>
        <taxon>Eukaryota</taxon>
        <taxon>Fungi</taxon>
        <taxon>Fungi incertae sedis</taxon>
        <taxon>Mucoromycota</taxon>
        <taxon>Glomeromycotina</taxon>
        <taxon>Glomeromycetes</taxon>
        <taxon>Diversisporales</taxon>
        <taxon>Gigasporaceae</taxon>
        <taxon>Gigaspora</taxon>
    </lineage>
</organism>
<feature type="region of interest" description="Disordered" evidence="1">
    <location>
        <begin position="65"/>
        <end position="106"/>
    </location>
</feature>
<sequence length="141" mass="16010">MESLINEVNKLKSDKATTSNNPSEYVDVNDTETTGVMGTTGLFCPMDNMGLCDLDANETTDTPCDNTNSAIATSTVNPSNKKSKQRKERNVPANNLSSVTPEPPSEYMKKSREYLEDMTADQYKLFHVYKYFIKYYHYLTY</sequence>
<evidence type="ECO:0000313" key="3">
    <source>
        <dbReference type="Proteomes" id="UP000266673"/>
    </source>
</evidence>
<feature type="compositionally biased region" description="Polar residues" evidence="1">
    <location>
        <begin position="65"/>
        <end position="80"/>
    </location>
</feature>
<name>A0A397VQD3_9GLOM</name>
<gene>
    <name evidence="2" type="ORF">C2G38_2032717</name>
</gene>
<keyword evidence="3" id="KW-1185">Reference proteome</keyword>
<proteinExistence type="predicted"/>